<evidence type="ECO:0000256" key="9">
    <source>
        <dbReference type="PIRSR" id="PIRSR001589-1"/>
    </source>
</evidence>
<feature type="domain" description="Glutamine amidotransferase type-2" evidence="12">
    <location>
        <begin position="2"/>
        <end position="220"/>
    </location>
</feature>
<dbReference type="GO" id="GO:0005524">
    <property type="term" value="F:ATP binding"/>
    <property type="evidence" value="ECO:0007669"/>
    <property type="project" value="UniProtKB-KW"/>
</dbReference>
<dbReference type="EC" id="6.3.5.4" evidence="3"/>
<evidence type="ECO:0000313" key="13">
    <source>
        <dbReference type="EMBL" id="TCL54005.1"/>
    </source>
</evidence>
<dbReference type="InterPro" id="IPR051786">
    <property type="entry name" value="ASN_synthetase/amidase"/>
</dbReference>
<organism evidence="13 14">
    <name type="scientific">Kineothrix alysoides</name>
    <dbReference type="NCBI Taxonomy" id="1469948"/>
    <lineage>
        <taxon>Bacteria</taxon>
        <taxon>Bacillati</taxon>
        <taxon>Bacillota</taxon>
        <taxon>Clostridia</taxon>
        <taxon>Lachnospirales</taxon>
        <taxon>Lachnospiraceae</taxon>
        <taxon>Kineothrix</taxon>
    </lineage>
</organism>
<dbReference type="InterPro" id="IPR001962">
    <property type="entry name" value="Asn_synthase"/>
</dbReference>
<evidence type="ECO:0000256" key="1">
    <source>
        <dbReference type="ARBA" id="ARBA00005187"/>
    </source>
</evidence>
<dbReference type="GO" id="GO:0005829">
    <property type="term" value="C:cytosol"/>
    <property type="evidence" value="ECO:0007669"/>
    <property type="project" value="TreeGrafter"/>
</dbReference>
<dbReference type="NCBIfam" id="TIGR01536">
    <property type="entry name" value="asn_synth_AEB"/>
    <property type="match status" value="1"/>
</dbReference>
<evidence type="ECO:0000259" key="12">
    <source>
        <dbReference type="PROSITE" id="PS51278"/>
    </source>
</evidence>
<keyword evidence="9" id="KW-0028">Amino-acid biosynthesis</keyword>
<evidence type="ECO:0000256" key="6">
    <source>
        <dbReference type="ARBA" id="ARBA00022888"/>
    </source>
</evidence>
<keyword evidence="4 10" id="KW-0547">Nucleotide-binding</keyword>
<protein>
    <recommendedName>
        <fullName evidence="3">asparagine synthase (glutamine-hydrolyzing)</fullName>
        <ecNumber evidence="3">6.3.5.4</ecNumber>
    </recommendedName>
</protein>
<dbReference type="EMBL" id="SLUO01000023">
    <property type="protein sequence ID" value="TCL54005.1"/>
    <property type="molecule type" value="Genomic_DNA"/>
</dbReference>
<evidence type="ECO:0000313" key="14">
    <source>
        <dbReference type="Proteomes" id="UP000295718"/>
    </source>
</evidence>
<dbReference type="InterPro" id="IPR014729">
    <property type="entry name" value="Rossmann-like_a/b/a_fold"/>
</dbReference>
<evidence type="ECO:0000256" key="3">
    <source>
        <dbReference type="ARBA" id="ARBA00012737"/>
    </source>
</evidence>
<dbReference type="InterPro" id="IPR029055">
    <property type="entry name" value="Ntn_hydrolases_N"/>
</dbReference>
<dbReference type="OrthoDB" id="9763290at2"/>
<feature type="site" description="Important for beta-aspartyl-AMP intermediate formation" evidence="11">
    <location>
        <position position="382"/>
    </location>
</feature>
<dbReference type="AlphaFoldDB" id="A0A4R1QNY7"/>
<gene>
    <name evidence="13" type="ORF">EDD76_12316</name>
</gene>
<dbReference type="SUPFAM" id="SSF52402">
    <property type="entry name" value="Adenine nucleotide alpha hydrolases-like"/>
    <property type="match status" value="1"/>
</dbReference>
<dbReference type="InterPro" id="IPR017932">
    <property type="entry name" value="GATase_2_dom"/>
</dbReference>
<dbReference type="SUPFAM" id="SSF56235">
    <property type="entry name" value="N-terminal nucleophile aminohydrolases (Ntn hydrolases)"/>
    <property type="match status" value="1"/>
</dbReference>
<evidence type="ECO:0000256" key="4">
    <source>
        <dbReference type="ARBA" id="ARBA00022741"/>
    </source>
</evidence>
<dbReference type="PANTHER" id="PTHR43284:SF1">
    <property type="entry name" value="ASPARAGINE SYNTHETASE"/>
    <property type="match status" value="1"/>
</dbReference>
<dbReference type="PROSITE" id="PS51278">
    <property type="entry name" value="GATASE_TYPE_2"/>
    <property type="match status" value="1"/>
</dbReference>
<dbReference type="STRING" id="1469948.GCA_000732725_02392"/>
<keyword evidence="7 9" id="KW-0315">Glutamine amidotransferase</keyword>
<feature type="binding site" evidence="10">
    <location>
        <position position="106"/>
    </location>
    <ligand>
        <name>L-glutamine</name>
        <dbReference type="ChEBI" id="CHEBI:58359"/>
    </ligand>
</feature>
<comment type="pathway">
    <text evidence="1">Amino-acid biosynthesis; L-asparagine biosynthesis; L-asparagine from L-aspartate (L-Gln route): step 1/1.</text>
</comment>
<keyword evidence="5 10" id="KW-0067">ATP-binding</keyword>
<dbReference type="GO" id="GO:0004066">
    <property type="term" value="F:asparagine synthase (glutamine-hydrolyzing) activity"/>
    <property type="evidence" value="ECO:0007669"/>
    <property type="project" value="UniProtKB-EC"/>
</dbReference>
<proteinExistence type="inferred from homology"/>
<comment type="similarity">
    <text evidence="2">Belongs to the asparagine synthetase family.</text>
</comment>
<dbReference type="PIRSF" id="PIRSF001589">
    <property type="entry name" value="Asn_synthetase_glu-h"/>
    <property type="match status" value="1"/>
</dbReference>
<accession>A0A4R1QNY7</accession>
<dbReference type="CDD" id="cd00712">
    <property type="entry name" value="AsnB"/>
    <property type="match status" value="1"/>
</dbReference>
<feature type="active site" description="For GATase activity" evidence="9">
    <location>
        <position position="2"/>
    </location>
</feature>
<reference evidence="13 14" key="1">
    <citation type="submission" date="2019-03" db="EMBL/GenBank/DDBJ databases">
        <title>Genomic Encyclopedia of Type Strains, Phase IV (KMG-IV): sequencing the most valuable type-strain genomes for metagenomic binning, comparative biology and taxonomic classification.</title>
        <authorList>
            <person name="Goeker M."/>
        </authorList>
    </citation>
    <scope>NUCLEOTIDE SEQUENCE [LARGE SCALE GENOMIC DNA]</scope>
    <source>
        <strain evidence="13 14">DSM 100556</strain>
    </source>
</reference>
<sequence>MCGIGGFFDSENDYKLRLEYYRNVLEGMNYIQKHRGPDEQGIFLDSHIGMAHVRLSIIDLEGGKQPFHYMVDGHTWTIVYNGELYNTEELRNELAAGGWTFQSKSDTEVILVSYLEYGPEFVKRLNGIFAFAIWEPVAGQLYLYRDRGGVKPLFYKKEGTGVIFSSEIKGILSYPGVEPVLDKKGMNEIFGIGPAKTYGVGVFEGIDEVLPGHYIRFGKDGLTQKCYWSLSSRPHEDSYDETVEKTAELVTDAIRRQMVSDVPICTFLSGGLDSSLVSAVCAGVLKKKGERLNTFSFDFVGNGEYFEASAFQPTQDRPYAEQMVKYLDTKHRYLECTTLDQAELLKQSVDARDLPAMADVDSSLHYFCSQVSKYNKVALTGECADEIFGGYPWFHKEECFKAHTFPWTMDLEARKALLKDEFIEYLNMDEYVSEVYEKSVAETPRLAEDSAEEARRREIAYLNQKWFMQTLLDRMDRASMYSGLEARVPFADHRIIEYVWNIPWDMKCRGGVVKGLLRECGRGYLPEEILYRKKSPYPKTYDKQYERLLAKELIKIVQDSSSPVLEFIDSEKLQKFLTASSDYGKPWYGQLMAGPQMLAYMYQINYWMEKYRVTLKW</sequence>
<dbReference type="InterPro" id="IPR006426">
    <property type="entry name" value="Asn_synth_AEB"/>
</dbReference>
<comment type="caution">
    <text evidence="13">The sequence shown here is derived from an EMBL/GenBank/DDBJ whole genome shotgun (WGS) entry which is preliminary data.</text>
</comment>
<dbReference type="InterPro" id="IPR033738">
    <property type="entry name" value="AsnB_N"/>
</dbReference>
<keyword evidence="6 9" id="KW-0061">Asparagine biosynthesis</keyword>
<dbReference type="Gene3D" id="3.40.50.620">
    <property type="entry name" value="HUPs"/>
    <property type="match status" value="1"/>
</dbReference>
<evidence type="ECO:0000256" key="10">
    <source>
        <dbReference type="PIRSR" id="PIRSR001589-2"/>
    </source>
</evidence>
<keyword evidence="14" id="KW-1185">Reference proteome</keyword>
<evidence type="ECO:0000256" key="8">
    <source>
        <dbReference type="ARBA" id="ARBA00048741"/>
    </source>
</evidence>
<evidence type="ECO:0000256" key="2">
    <source>
        <dbReference type="ARBA" id="ARBA00005752"/>
    </source>
</evidence>
<comment type="catalytic activity">
    <reaction evidence="8">
        <text>L-aspartate + L-glutamine + ATP + H2O = L-asparagine + L-glutamate + AMP + diphosphate + H(+)</text>
        <dbReference type="Rhea" id="RHEA:12228"/>
        <dbReference type="ChEBI" id="CHEBI:15377"/>
        <dbReference type="ChEBI" id="CHEBI:15378"/>
        <dbReference type="ChEBI" id="CHEBI:29985"/>
        <dbReference type="ChEBI" id="CHEBI:29991"/>
        <dbReference type="ChEBI" id="CHEBI:30616"/>
        <dbReference type="ChEBI" id="CHEBI:33019"/>
        <dbReference type="ChEBI" id="CHEBI:58048"/>
        <dbReference type="ChEBI" id="CHEBI:58359"/>
        <dbReference type="ChEBI" id="CHEBI:456215"/>
        <dbReference type="EC" id="6.3.5.4"/>
    </reaction>
</comment>
<dbReference type="Proteomes" id="UP000295718">
    <property type="component" value="Unassembled WGS sequence"/>
</dbReference>
<name>A0A4R1QNY7_9FIRM</name>
<dbReference type="Gene3D" id="3.60.20.10">
    <property type="entry name" value="Glutamine Phosphoribosylpyrophosphate, subunit 1, domain 1"/>
    <property type="match status" value="1"/>
</dbReference>
<dbReference type="Pfam" id="PF13537">
    <property type="entry name" value="GATase_7"/>
    <property type="match status" value="1"/>
</dbReference>
<dbReference type="CDD" id="cd01991">
    <property type="entry name" value="Asn_synthase_B_C"/>
    <property type="match status" value="1"/>
</dbReference>
<dbReference type="RefSeq" id="WP_031391074.1">
    <property type="nucleotide sequence ID" value="NZ_JPNB01000002.1"/>
</dbReference>
<evidence type="ECO:0000256" key="11">
    <source>
        <dbReference type="PIRSR" id="PIRSR001589-3"/>
    </source>
</evidence>
<dbReference type="Pfam" id="PF00733">
    <property type="entry name" value="Asn_synthase"/>
    <property type="match status" value="1"/>
</dbReference>
<evidence type="ECO:0000256" key="7">
    <source>
        <dbReference type="ARBA" id="ARBA00022962"/>
    </source>
</evidence>
<evidence type="ECO:0000256" key="5">
    <source>
        <dbReference type="ARBA" id="ARBA00022840"/>
    </source>
</evidence>
<dbReference type="GO" id="GO:0006529">
    <property type="term" value="P:asparagine biosynthetic process"/>
    <property type="evidence" value="ECO:0007669"/>
    <property type="project" value="UniProtKB-KW"/>
</dbReference>
<dbReference type="PANTHER" id="PTHR43284">
    <property type="entry name" value="ASPARAGINE SYNTHETASE (GLUTAMINE-HYDROLYZING)"/>
    <property type="match status" value="1"/>
</dbReference>